<dbReference type="OrthoDB" id="8243886at2"/>
<dbReference type="Proteomes" id="UP000328092">
    <property type="component" value="Unassembled WGS sequence"/>
</dbReference>
<dbReference type="EMBL" id="CAADFC020000020">
    <property type="protein sequence ID" value="VIO74557.1"/>
    <property type="molecule type" value="Genomic_DNA"/>
</dbReference>
<reference evidence="2" key="1">
    <citation type="submission" date="2019-02" db="EMBL/GenBank/DDBJ databases">
        <authorList>
            <person name="Pothier F.J."/>
        </authorList>
    </citation>
    <scope>NUCLEOTIDE SEQUENCE</scope>
    <source>
        <strain evidence="2">CI-1B</strain>
    </source>
</reference>
<evidence type="ECO:0000313" key="2">
    <source>
        <dbReference type="EMBL" id="VIO74557.1"/>
    </source>
</evidence>
<accession>A0A508TJM7</accession>
<organism evidence="2 3">
    <name type="scientific">Bradyrhizobium ivorense</name>
    <dbReference type="NCBI Taxonomy" id="2511166"/>
    <lineage>
        <taxon>Bacteria</taxon>
        <taxon>Pseudomonadati</taxon>
        <taxon>Pseudomonadota</taxon>
        <taxon>Alphaproteobacteria</taxon>
        <taxon>Hyphomicrobiales</taxon>
        <taxon>Nitrobacteraceae</taxon>
        <taxon>Bradyrhizobium</taxon>
    </lineage>
</organism>
<comment type="caution">
    <text evidence="2">The sequence shown here is derived from an EMBL/GenBank/DDBJ whole genome shotgun (WGS) entry which is preliminary data.</text>
</comment>
<evidence type="ECO:0000313" key="3">
    <source>
        <dbReference type="Proteomes" id="UP000328092"/>
    </source>
</evidence>
<sequence length="108" mass="11793">MFRVVQWWKASKLALACPTCKQPASPETFRHGRYLGGGTPLRCEHCSVAAPVTLWRFEALSQELDAPARCVTTQRGLVPERSARQADEALQAPWKVTAATSPGGTDGR</sequence>
<evidence type="ECO:0000256" key="1">
    <source>
        <dbReference type="SAM" id="MobiDB-lite"/>
    </source>
</evidence>
<gene>
    <name evidence="2" type="ORF">CI1B_53300</name>
</gene>
<protein>
    <submittedName>
        <fullName evidence="2">Uncharacterized protein</fullName>
    </submittedName>
</protein>
<dbReference type="AlphaFoldDB" id="A0A508TJM7"/>
<name>A0A508TJM7_9BRAD</name>
<feature type="region of interest" description="Disordered" evidence="1">
    <location>
        <begin position="81"/>
        <end position="108"/>
    </location>
</feature>
<keyword evidence="3" id="KW-1185">Reference proteome</keyword>
<proteinExistence type="predicted"/>
<feature type="compositionally biased region" description="Polar residues" evidence="1">
    <location>
        <begin position="98"/>
        <end position="108"/>
    </location>
</feature>
<dbReference type="RefSeq" id="WP_139862337.1">
    <property type="nucleotide sequence ID" value="NZ_CAADFC020000020.1"/>
</dbReference>